<dbReference type="PANTHER" id="PTHR43284:SF1">
    <property type="entry name" value="ASPARAGINE SYNTHETASE"/>
    <property type="match status" value="1"/>
</dbReference>
<dbReference type="InterPro" id="IPR029055">
    <property type="entry name" value="Ntn_hydrolases_N"/>
</dbReference>
<name>A0ABV9UAL1_9ACTN</name>
<dbReference type="InterPro" id="IPR014729">
    <property type="entry name" value="Rossmann-like_a/b/a_fold"/>
</dbReference>
<dbReference type="Pfam" id="PF00733">
    <property type="entry name" value="Asn_synthase"/>
    <property type="match status" value="2"/>
</dbReference>
<keyword evidence="8" id="KW-1185">Reference proteome</keyword>
<dbReference type="PANTHER" id="PTHR43284">
    <property type="entry name" value="ASPARAGINE SYNTHETASE (GLUTAMINE-HYDROLYZING)"/>
    <property type="match status" value="1"/>
</dbReference>
<keyword evidence="3" id="KW-0028">Amino-acid biosynthesis</keyword>
<feature type="domain" description="Asparagine synthetase" evidence="6">
    <location>
        <begin position="159"/>
        <end position="342"/>
    </location>
</feature>
<accession>A0ABV9UAL1</accession>
<dbReference type="Gene3D" id="3.40.50.620">
    <property type="entry name" value="HUPs"/>
    <property type="match status" value="2"/>
</dbReference>
<evidence type="ECO:0000313" key="7">
    <source>
        <dbReference type="EMBL" id="MFC4912919.1"/>
    </source>
</evidence>
<evidence type="ECO:0000256" key="3">
    <source>
        <dbReference type="ARBA" id="ARBA00022888"/>
    </source>
</evidence>
<dbReference type="SUPFAM" id="SSF56235">
    <property type="entry name" value="N-terminal nucleophile aminohydrolases (Ntn hydrolases)"/>
    <property type="match status" value="1"/>
</dbReference>
<feature type="compositionally biased region" description="Basic and acidic residues" evidence="5">
    <location>
        <begin position="607"/>
        <end position="618"/>
    </location>
</feature>
<reference evidence="8" key="1">
    <citation type="journal article" date="2019" name="Int. J. Syst. Evol. Microbiol.">
        <title>The Global Catalogue of Microorganisms (GCM) 10K type strain sequencing project: providing services to taxonomists for standard genome sequencing and annotation.</title>
        <authorList>
            <consortium name="The Broad Institute Genomics Platform"/>
            <consortium name="The Broad Institute Genome Sequencing Center for Infectious Disease"/>
            <person name="Wu L."/>
            <person name="Ma J."/>
        </authorList>
    </citation>
    <scope>NUCLEOTIDE SEQUENCE [LARGE SCALE GENOMIC DNA]</scope>
    <source>
        <strain evidence="8">KLKA75</strain>
    </source>
</reference>
<dbReference type="Proteomes" id="UP001595872">
    <property type="component" value="Unassembled WGS sequence"/>
</dbReference>
<feature type="domain" description="Asparagine synthetase" evidence="6">
    <location>
        <begin position="472"/>
        <end position="592"/>
    </location>
</feature>
<comment type="catalytic activity">
    <reaction evidence="4">
        <text>L-aspartate + L-glutamine + ATP + H2O = L-asparagine + L-glutamate + AMP + diphosphate + H(+)</text>
        <dbReference type="Rhea" id="RHEA:12228"/>
        <dbReference type="ChEBI" id="CHEBI:15377"/>
        <dbReference type="ChEBI" id="CHEBI:15378"/>
        <dbReference type="ChEBI" id="CHEBI:29985"/>
        <dbReference type="ChEBI" id="CHEBI:29991"/>
        <dbReference type="ChEBI" id="CHEBI:30616"/>
        <dbReference type="ChEBI" id="CHEBI:33019"/>
        <dbReference type="ChEBI" id="CHEBI:58048"/>
        <dbReference type="ChEBI" id="CHEBI:58359"/>
        <dbReference type="ChEBI" id="CHEBI:456215"/>
        <dbReference type="EC" id="6.3.5.4"/>
    </reaction>
</comment>
<dbReference type="EMBL" id="JBHSIT010000014">
    <property type="protein sequence ID" value="MFC4912919.1"/>
    <property type="molecule type" value="Genomic_DNA"/>
</dbReference>
<dbReference type="InterPro" id="IPR001962">
    <property type="entry name" value="Asn_synthase"/>
</dbReference>
<gene>
    <name evidence="7" type="ORF">ACFPCY_36860</name>
</gene>
<evidence type="ECO:0000256" key="1">
    <source>
        <dbReference type="ARBA" id="ARBA00005187"/>
    </source>
</evidence>
<dbReference type="SUPFAM" id="SSF52402">
    <property type="entry name" value="Adenine nucleotide alpha hydrolases-like"/>
    <property type="match status" value="1"/>
</dbReference>
<evidence type="ECO:0000256" key="4">
    <source>
        <dbReference type="ARBA" id="ARBA00048741"/>
    </source>
</evidence>
<evidence type="ECO:0000256" key="5">
    <source>
        <dbReference type="SAM" id="MobiDB-lite"/>
    </source>
</evidence>
<evidence type="ECO:0000313" key="8">
    <source>
        <dbReference type="Proteomes" id="UP001595872"/>
    </source>
</evidence>
<proteinExistence type="predicted"/>
<evidence type="ECO:0000259" key="6">
    <source>
        <dbReference type="Pfam" id="PF00733"/>
    </source>
</evidence>
<protein>
    <recommendedName>
        <fullName evidence="2">asparagine synthase (glutamine-hydrolyzing)</fullName>
        <ecNumber evidence="2">6.3.5.4</ecNumber>
    </recommendedName>
</protein>
<sequence length="629" mass="66506">MVRAGAAALAVAGVCSSRPPELAAGLAGVRRAGDVESLVEGAAGSFTVLASLDGEVYGRGPAFGTRRLYHARLGGVTVAADRARTLAWLTGAQVDLTALAARLPAEMPYLLGERALWQDVHTVTPGQALHLDRQGKERVRSWWRAPREQLPLAEAAPALREALGAAVAARVRPGQVWAADVSGGMDSTSLAFLAAEAGARLVTVTLRWAAPGNEDHRYAAQAVARLGGIAHVALDGSERESRYYATLQLRDEPHDDPMLPLRDRAQQEHITRLLAEHTVTARLSGLGGDHVVSPPPWYLHALIRRHPLIGLRHVAGQRAGWRWPWPATVRAMAERGGYADWLNGQADRVGGSGAAATGRRAHQGGTVMAPPHGWGPPVRLPGWAGTEARERLAEALRATARHGEPLADERGRHAWMERARAAGRIAAAAAWPLYGSAGSAGGSGDASGSGYAGDNPGGSGYAGDDPGGSGGAAGLPLHMPFCDDAVIEACLAARPHEVVSGWAYKPLLTTAMRGVLPESILARTSKDHANVEWQAGMRAHQGELAAWAENSHLVAVGLAEPAALRRALVSPDLYGGGAADLENTLIAEAWLRDLAAHPAPAHLHRHDRPEPDLGHDQPDNYDDFEEQPL</sequence>
<comment type="pathway">
    <text evidence="1">Amino-acid biosynthesis; L-asparagine biosynthesis; L-asparagine from L-aspartate (L-Gln route): step 1/1.</text>
</comment>
<feature type="region of interest" description="Disordered" evidence="5">
    <location>
        <begin position="601"/>
        <end position="629"/>
    </location>
</feature>
<dbReference type="RefSeq" id="WP_378263320.1">
    <property type="nucleotide sequence ID" value="NZ_JBHSIT010000014.1"/>
</dbReference>
<dbReference type="InterPro" id="IPR051786">
    <property type="entry name" value="ASN_synthetase/amidase"/>
</dbReference>
<keyword evidence="3" id="KW-0061">Asparagine biosynthesis</keyword>
<feature type="compositionally biased region" description="Acidic residues" evidence="5">
    <location>
        <begin position="619"/>
        <end position="629"/>
    </location>
</feature>
<organism evidence="7 8">
    <name type="scientific">Actinomadura gamaensis</name>
    <dbReference type="NCBI Taxonomy" id="1763541"/>
    <lineage>
        <taxon>Bacteria</taxon>
        <taxon>Bacillati</taxon>
        <taxon>Actinomycetota</taxon>
        <taxon>Actinomycetes</taxon>
        <taxon>Streptosporangiales</taxon>
        <taxon>Thermomonosporaceae</taxon>
        <taxon>Actinomadura</taxon>
    </lineage>
</organism>
<comment type="caution">
    <text evidence="7">The sequence shown here is derived from an EMBL/GenBank/DDBJ whole genome shotgun (WGS) entry which is preliminary data.</text>
</comment>
<evidence type="ECO:0000256" key="2">
    <source>
        <dbReference type="ARBA" id="ARBA00012737"/>
    </source>
</evidence>
<dbReference type="EC" id="6.3.5.4" evidence="2"/>